<reference evidence="2 3" key="1">
    <citation type="submission" date="2020-08" db="EMBL/GenBank/DDBJ databases">
        <title>Genomic Encyclopedia of Type Strains, Phase IV (KMG-IV): sequencing the most valuable type-strain genomes for metagenomic binning, comparative biology and taxonomic classification.</title>
        <authorList>
            <person name="Goeker M."/>
        </authorList>
    </citation>
    <scope>NUCLEOTIDE SEQUENCE [LARGE SCALE GENOMIC DNA]</scope>
    <source>
        <strain evidence="2 3">DSM 19371</strain>
    </source>
</reference>
<keyword evidence="3" id="KW-1185">Reference proteome</keyword>
<comment type="caution">
    <text evidence="2">The sequence shown here is derived from an EMBL/GenBank/DDBJ whole genome shotgun (WGS) entry which is preliminary data.</text>
</comment>
<dbReference type="GO" id="GO:0003677">
    <property type="term" value="F:DNA binding"/>
    <property type="evidence" value="ECO:0007669"/>
    <property type="project" value="InterPro"/>
</dbReference>
<dbReference type="PROSITE" id="PS50943">
    <property type="entry name" value="HTH_CROC1"/>
    <property type="match status" value="1"/>
</dbReference>
<evidence type="ECO:0000313" key="3">
    <source>
        <dbReference type="Proteomes" id="UP000590524"/>
    </source>
</evidence>
<name>A0A7W6LRE9_9SPHN</name>
<evidence type="ECO:0000313" key="2">
    <source>
        <dbReference type="EMBL" id="MBB4147967.1"/>
    </source>
</evidence>
<organism evidence="2 3">
    <name type="scientific">Sphingobium scionense</name>
    <dbReference type="NCBI Taxonomy" id="1404341"/>
    <lineage>
        <taxon>Bacteria</taxon>
        <taxon>Pseudomonadati</taxon>
        <taxon>Pseudomonadota</taxon>
        <taxon>Alphaproteobacteria</taxon>
        <taxon>Sphingomonadales</taxon>
        <taxon>Sphingomonadaceae</taxon>
        <taxon>Sphingobium</taxon>
    </lineage>
</organism>
<dbReference type="InterPro" id="IPR010982">
    <property type="entry name" value="Lambda_DNA-bd_dom_sf"/>
</dbReference>
<dbReference type="EMBL" id="JACIEU010000006">
    <property type="protein sequence ID" value="MBB4147967.1"/>
    <property type="molecule type" value="Genomic_DNA"/>
</dbReference>
<sequence>MQQTSPSVSGRLARPTQNAYRQRCADVIRRLKLEHGLTNEELGDRLGCSDETISNVENMRTNLNPVTLLNIDFEFGPGTIDPIRELSGTRGVPVGAICDTDALPALTASVHSIAQARAPASPGGAVMTHGELAEMKPVLREAIKSLNWLLDRAERGEAA</sequence>
<feature type="domain" description="HTH cro/C1-type" evidence="1">
    <location>
        <begin position="28"/>
        <end position="71"/>
    </location>
</feature>
<proteinExistence type="predicted"/>
<dbReference type="Proteomes" id="UP000590524">
    <property type="component" value="Unassembled WGS sequence"/>
</dbReference>
<dbReference type="AlphaFoldDB" id="A0A7W6LRE9"/>
<evidence type="ECO:0000259" key="1">
    <source>
        <dbReference type="PROSITE" id="PS50943"/>
    </source>
</evidence>
<dbReference type="Gene3D" id="1.10.260.40">
    <property type="entry name" value="lambda repressor-like DNA-binding domains"/>
    <property type="match status" value="1"/>
</dbReference>
<accession>A0A7W6LRE9</accession>
<dbReference type="Pfam" id="PF01381">
    <property type="entry name" value="HTH_3"/>
    <property type="match status" value="1"/>
</dbReference>
<dbReference type="CDD" id="cd00093">
    <property type="entry name" value="HTH_XRE"/>
    <property type="match status" value="1"/>
</dbReference>
<protein>
    <submittedName>
        <fullName evidence="2">Transcriptional regulator with XRE-family HTH domain</fullName>
    </submittedName>
</protein>
<dbReference type="InterPro" id="IPR001387">
    <property type="entry name" value="Cro/C1-type_HTH"/>
</dbReference>
<gene>
    <name evidence="2" type="ORF">GGQ90_001745</name>
</gene>
<dbReference type="RefSeq" id="WP_188081757.1">
    <property type="nucleotide sequence ID" value="NZ_JACIEU010000006.1"/>
</dbReference>
<dbReference type="SUPFAM" id="SSF47413">
    <property type="entry name" value="lambda repressor-like DNA-binding domains"/>
    <property type="match status" value="1"/>
</dbReference>